<dbReference type="AlphaFoldDB" id="A4CE43"/>
<dbReference type="HOGENOM" id="CLU_713446_0_0_6"/>
<name>A4CE43_9GAMM</name>
<dbReference type="RefSeq" id="WP_009839098.1">
    <property type="nucleotide sequence ID" value="NZ_AAOH01000008.1"/>
</dbReference>
<evidence type="ECO:0000313" key="2">
    <source>
        <dbReference type="Proteomes" id="UP000006201"/>
    </source>
</evidence>
<evidence type="ECO:0000313" key="1">
    <source>
        <dbReference type="EMBL" id="EAR26855.1"/>
    </source>
</evidence>
<gene>
    <name evidence="1" type="ORF">PTD2_09753</name>
</gene>
<sequence length="390" mass="44196">MKKLLTSPSKMKLSDSENVSYQNILKLVPEISLNLMAVKVENHPNDFASWCEELLDVCQNRINFSLLEEKQLPTVKKMVLQLQQAITLQQLKMLRIAPWPVLSSFIINKAETLALNEQLALMQYIAQIKQQTLTAMIEEDRLAFAGKHVPNHDPAIYKFDVEWFCSTKTAKGFHCALEAAPEKLDAALSHIPLEGDVTEAQYLSFVSDYLAAFVGLEDDKATLAPATRLLAMRRPDIFTALSQPKLELLSQALGYTKLHNRDFKRYWSDIVQTIKNTPWFNSAIPEDPQEFDLWQIRALLPSMFFYSDQQHADNSNYIKSLSKPKSAKTKVNLDRGQKRSQESAEILVDRALAADDIPAHIKAMRDSITAEVVKGRSVNETIALMRTIFG</sequence>
<dbReference type="EMBL" id="AAOH01000008">
    <property type="protein sequence ID" value="EAR26855.1"/>
    <property type="molecule type" value="Genomic_DNA"/>
</dbReference>
<reference evidence="1 2" key="1">
    <citation type="submission" date="2006-02" db="EMBL/GenBank/DDBJ databases">
        <authorList>
            <person name="Moran M.A."/>
            <person name="Kjelleberg S."/>
            <person name="Egan S."/>
            <person name="Saunders N."/>
            <person name="Thomas T."/>
            <person name="Ferriera S."/>
            <person name="Johnson J."/>
            <person name="Kravitz S."/>
            <person name="Halpern A."/>
            <person name="Remington K."/>
            <person name="Beeson K."/>
            <person name="Tran B."/>
            <person name="Rogers Y.-H."/>
            <person name="Friedman R."/>
            <person name="Venter J.C."/>
        </authorList>
    </citation>
    <scope>NUCLEOTIDE SEQUENCE [LARGE SCALE GENOMIC DNA]</scope>
    <source>
        <strain evidence="1 2">D2</strain>
    </source>
</reference>
<keyword evidence="2" id="KW-1185">Reference proteome</keyword>
<dbReference type="STRING" id="87626.PTD2_09753"/>
<comment type="caution">
    <text evidence="1">The sequence shown here is derived from an EMBL/GenBank/DDBJ whole genome shotgun (WGS) entry which is preliminary data.</text>
</comment>
<proteinExistence type="predicted"/>
<dbReference type="eggNOG" id="COG3886">
    <property type="taxonomic scope" value="Bacteria"/>
</dbReference>
<accession>A4CE43</accession>
<organism evidence="1 2">
    <name type="scientific">Pseudoalteromonas tunicata D2</name>
    <dbReference type="NCBI Taxonomy" id="87626"/>
    <lineage>
        <taxon>Bacteria</taxon>
        <taxon>Pseudomonadati</taxon>
        <taxon>Pseudomonadota</taxon>
        <taxon>Gammaproteobacteria</taxon>
        <taxon>Alteromonadales</taxon>
        <taxon>Pseudoalteromonadaceae</taxon>
        <taxon>Pseudoalteromonas</taxon>
    </lineage>
</organism>
<dbReference type="OrthoDB" id="6190762at2"/>
<dbReference type="Proteomes" id="UP000006201">
    <property type="component" value="Unassembled WGS sequence"/>
</dbReference>
<protein>
    <submittedName>
        <fullName evidence="1">Putative orphan protein</fullName>
    </submittedName>
</protein>